<dbReference type="GO" id="GO:0006508">
    <property type="term" value="P:proteolysis"/>
    <property type="evidence" value="ECO:0007669"/>
    <property type="project" value="InterPro"/>
</dbReference>
<dbReference type="PANTHER" id="PTHR48104">
    <property type="entry name" value="METACASPASE-4"/>
    <property type="match status" value="1"/>
</dbReference>
<comment type="similarity">
    <text evidence="1">Belongs to the peptidase C14B family.</text>
</comment>
<dbReference type="Pfam" id="PF00656">
    <property type="entry name" value="Peptidase_C14"/>
    <property type="match status" value="1"/>
</dbReference>
<name>A0A2H3CV04_ARMGA</name>
<evidence type="ECO:0000313" key="4">
    <source>
        <dbReference type="Proteomes" id="UP000217790"/>
    </source>
</evidence>
<protein>
    <recommendedName>
        <fullName evidence="2">Peptidase C14 caspase domain-containing protein</fullName>
    </recommendedName>
</protein>
<evidence type="ECO:0000313" key="3">
    <source>
        <dbReference type="EMBL" id="PBK79136.1"/>
    </source>
</evidence>
<dbReference type="Gene3D" id="3.40.50.1460">
    <property type="match status" value="1"/>
</dbReference>
<evidence type="ECO:0000259" key="2">
    <source>
        <dbReference type="Pfam" id="PF00656"/>
    </source>
</evidence>
<feature type="non-terminal residue" evidence="3">
    <location>
        <position position="152"/>
    </location>
</feature>
<organism evidence="3 4">
    <name type="scientific">Armillaria gallica</name>
    <name type="common">Bulbous honey fungus</name>
    <name type="synonym">Armillaria bulbosa</name>
    <dbReference type="NCBI Taxonomy" id="47427"/>
    <lineage>
        <taxon>Eukaryota</taxon>
        <taxon>Fungi</taxon>
        <taxon>Dikarya</taxon>
        <taxon>Basidiomycota</taxon>
        <taxon>Agaricomycotina</taxon>
        <taxon>Agaricomycetes</taxon>
        <taxon>Agaricomycetidae</taxon>
        <taxon>Agaricales</taxon>
        <taxon>Marasmiineae</taxon>
        <taxon>Physalacriaceae</taxon>
        <taxon>Armillaria</taxon>
    </lineage>
</organism>
<keyword evidence="4" id="KW-1185">Reference proteome</keyword>
<dbReference type="OrthoDB" id="10255174at2759"/>
<feature type="domain" description="Peptidase C14 caspase" evidence="2">
    <location>
        <begin position="1"/>
        <end position="151"/>
    </location>
</feature>
<feature type="non-terminal residue" evidence="3">
    <location>
        <position position="1"/>
    </location>
</feature>
<gene>
    <name evidence="3" type="ORF">ARMGADRAFT_890079</name>
</gene>
<evidence type="ECO:0000256" key="1">
    <source>
        <dbReference type="ARBA" id="ARBA00009005"/>
    </source>
</evidence>
<sequence length="152" mass="16914">WAVFIGIDAYQRNPLRGCVSDAFSITSYLIDDLGVPEERIQCLLGPEISIPGNFLTPSRANIVNVLHSLIDNIEIERGDNIVVYYAGHGSSYYYATIIPVPSKLYAPLDRDAIDAEGRYVPHISDRELNALFTEISRVKGNKITFIADCCYA</sequence>
<accession>A0A2H3CV04</accession>
<dbReference type="EMBL" id="KZ293811">
    <property type="protein sequence ID" value="PBK79136.1"/>
    <property type="molecule type" value="Genomic_DNA"/>
</dbReference>
<proteinExistence type="inferred from homology"/>
<dbReference type="InParanoid" id="A0A2H3CV04"/>
<dbReference type="GO" id="GO:0004197">
    <property type="term" value="F:cysteine-type endopeptidase activity"/>
    <property type="evidence" value="ECO:0007669"/>
    <property type="project" value="InterPro"/>
</dbReference>
<dbReference type="Proteomes" id="UP000217790">
    <property type="component" value="Unassembled WGS sequence"/>
</dbReference>
<dbReference type="PANTHER" id="PTHR48104:SF30">
    <property type="entry name" value="METACASPASE-1"/>
    <property type="match status" value="1"/>
</dbReference>
<dbReference type="AlphaFoldDB" id="A0A2H3CV04"/>
<dbReference type="InterPro" id="IPR011600">
    <property type="entry name" value="Pept_C14_caspase"/>
</dbReference>
<dbReference type="GO" id="GO:0005737">
    <property type="term" value="C:cytoplasm"/>
    <property type="evidence" value="ECO:0007669"/>
    <property type="project" value="TreeGrafter"/>
</dbReference>
<reference evidence="4" key="1">
    <citation type="journal article" date="2017" name="Nat. Ecol. Evol.">
        <title>Genome expansion and lineage-specific genetic innovations in the forest pathogenic fungi Armillaria.</title>
        <authorList>
            <person name="Sipos G."/>
            <person name="Prasanna A.N."/>
            <person name="Walter M.C."/>
            <person name="O'Connor E."/>
            <person name="Balint B."/>
            <person name="Krizsan K."/>
            <person name="Kiss B."/>
            <person name="Hess J."/>
            <person name="Varga T."/>
            <person name="Slot J."/>
            <person name="Riley R."/>
            <person name="Boka B."/>
            <person name="Rigling D."/>
            <person name="Barry K."/>
            <person name="Lee J."/>
            <person name="Mihaltcheva S."/>
            <person name="LaButti K."/>
            <person name="Lipzen A."/>
            <person name="Waldron R."/>
            <person name="Moloney N.M."/>
            <person name="Sperisen C."/>
            <person name="Kredics L."/>
            <person name="Vagvoelgyi C."/>
            <person name="Patrignani A."/>
            <person name="Fitzpatrick D."/>
            <person name="Nagy I."/>
            <person name="Doyle S."/>
            <person name="Anderson J.B."/>
            <person name="Grigoriev I.V."/>
            <person name="Gueldener U."/>
            <person name="Muensterkoetter M."/>
            <person name="Nagy L.G."/>
        </authorList>
    </citation>
    <scope>NUCLEOTIDE SEQUENCE [LARGE SCALE GENOMIC DNA]</scope>
    <source>
        <strain evidence="4">Ar21-2</strain>
    </source>
</reference>
<dbReference type="InterPro" id="IPR050452">
    <property type="entry name" value="Metacaspase"/>
</dbReference>